<dbReference type="EMBL" id="MU154680">
    <property type="protein sequence ID" value="KAF9489159.1"/>
    <property type="molecule type" value="Genomic_DNA"/>
</dbReference>
<evidence type="ECO:0000256" key="3">
    <source>
        <dbReference type="PROSITE-ProRule" id="PRU00267"/>
    </source>
</evidence>
<evidence type="ECO:0000259" key="5">
    <source>
        <dbReference type="PROSITE" id="PS50118"/>
    </source>
</evidence>
<feature type="compositionally biased region" description="Polar residues" evidence="4">
    <location>
        <begin position="210"/>
        <end position="237"/>
    </location>
</feature>
<keyword evidence="2 3" id="KW-0539">Nucleus</keyword>
<dbReference type="GO" id="GO:0005634">
    <property type="term" value="C:nucleus"/>
    <property type="evidence" value="ECO:0007669"/>
    <property type="project" value="UniProtKB-UniRule"/>
</dbReference>
<gene>
    <name evidence="6" type="ORF">BDN71DRAFT_1456464</name>
</gene>
<evidence type="ECO:0000256" key="4">
    <source>
        <dbReference type="SAM" id="MobiDB-lite"/>
    </source>
</evidence>
<feature type="region of interest" description="Disordered" evidence="4">
    <location>
        <begin position="1"/>
        <end position="23"/>
    </location>
</feature>
<feature type="domain" description="HMG box" evidence="5">
    <location>
        <begin position="57"/>
        <end position="126"/>
    </location>
</feature>
<name>A0A9P6D9Z3_PLEER</name>
<dbReference type="Pfam" id="PF00505">
    <property type="entry name" value="HMG_box"/>
    <property type="match status" value="1"/>
</dbReference>
<evidence type="ECO:0000313" key="7">
    <source>
        <dbReference type="Proteomes" id="UP000807025"/>
    </source>
</evidence>
<dbReference type="Proteomes" id="UP000807025">
    <property type="component" value="Unassembled WGS sequence"/>
</dbReference>
<feature type="region of interest" description="Disordered" evidence="4">
    <location>
        <begin position="205"/>
        <end position="301"/>
    </location>
</feature>
<dbReference type="GO" id="GO:0000981">
    <property type="term" value="F:DNA-binding transcription factor activity, RNA polymerase II-specific"/>
    <property type="evidence" value="ECO:0007669"/>
    <property type="project" value="TreeGrafter"/>
</dbReference>
<dbReference type="CDD" id="cd01389">
    <property type="entry name" value="HMG-box_ROX1-like"/>
    <property type="match status" value="1"/>
</dbReference>
<reference evidence="6" key="1">
    <citation type="submission" date="2020-11" db="EMBL/GenBank/DDBJ databases">
        <authorList>
            <consortium name="DOE Joint Genome Institute"/>
            <person name="Ahrendt S."/>
            <person name="Riley R."/>
            <person name="Andreopoulos W."/>
            <person name="Labutti K."/>
            <person name="Pangilinan J."/>
            <person name="Ruiz-Duenas F.J."/>
            <person name="Barrasa J.M."/>
            <person name="Sanchez-Garcia M."/>
            <person name="Camarero S."/>
            <person name="Miyauchi S."/>
            <person name="Serrano A."/>
            <person name="Linde D."/>
            <person name="Babiker R."/>
            <person name="Drula E."/>
            <person name="Ayuso-Fernandez I."/>
            <person name="Pacheco R."/>
            <person name="Padilla G."/>
            <person name="Ferreira P."/>
            <person name="Barriuso J."/>
            <person name="Kellner H."/>
            <person name="Castanera R."/>
            <person name="Alfaro M."/>
            <person name="Ramirez L."/>
            <person name="Pisabarro A.G."/>
            <person name="Kuo A."/>
            <person name="Tritt A."/>
            <person name="Lipzen A."/>
            <person name="He G."/>
            <person name="Yan M."/>
            <person name="Ng V."/>
            <person name="Cullen D."/>
            <person name="Martin F."/>
            <person name="Rosso M.-N."/>
            <person name="Henrissat B."/>
            <person name="Hibbett D."/>
            <person name="Martinez A.T."/>
            <person name="Grigoriev I.V."/>
        </authorList>
    </citation>
    <scope>NUCLEOTIDE SEQUENCE</scope>
    <source>
        <strain evidence="6">ATCC 90797</strain>
    </source>
</reference>
<sequence length="445" mass="48993">MPVARNGQRQKGAGALTHETTAGPSFHVAKFPATEDSIQEHPLAKPNHRKKRPSNHIPRPPNAFILFRSYFIRSQRVSQTVEASHSTLSKIIGITWQNLPDQERQEWHGKAKRALDEHRRKYPLYAFRPQHSKKGGGDGGEATAASGLVKRKVRDIEPRDNKRCAKIAELLIQGKKGDELDAAILEYDKHHVPIIVTRFEEPLTAEEYRSSSSPARTVSNASDDESFTTQLPVTSPNVPHPPSPASYLSPRSPAGQSLSPITFDDSYAPNPSPPSSSPLSHPIPWDPLSFSPGPPPISAPPTFPSSSYNQHDNLAMPTPRRNLSIDTAFLAAPSWWSFHHAPPPPTSVSCQTLAGSPLNGGPYDLVHDYSDQYIPNINPFDIPSRSHQFRSHCHDLDPVRMPPTHNDLLFDGHPSWESLTDVGGTSYIPGYETSPSDASNSIPPV</sequence>
<dbReference type="InterPro" id="IPR009071">
    <property type="entry name" value="HMG_box_dom"/>
</dbReference>
<accession>A0A9P6D9Z3</accession>
<dbReference type="OrthoDB" id="6247875at2759"/>
<dbReference type="PROSITE" id="PS50118">
    <property type="entry name" value="HMG_BOX_2"/>
    <property type="match status" value="1"/>
</dbReference>
<dbReference type="AlphaFoldDB" id="A0A9P6D9Z3"/>
<dbReference type="SMART" id="SM00398">
    <property type="entry name" value="HMG"/>
    <property type="match status" value="1"/>
</dbReference>
<keyword evidence="7" id="KW-1185">Reference proteome</keyword>
<protein>
    <recommendedName>
        <fullName evidence="5">HMG box domain-containing protein</fullName>
    </recommendedName>
</protein>
<dbReference type="PANTHER" id="PTHR45789:SF2">
    <property type="entry name" value="FI18025P1"/>
    <property type="match status" value="1"/>
</dbReference>
<feature type="compositionally biased region" description="Pro residues" evidence="4">
    <location>
        <begin position="292"/>
        <end position="301"/>
    </location>
</feature>
<dbReference type="SUPFAM" id="SSF47095">
    <property type="entry name" value="HMG-box"/>
    <property type="match status" value="1"/>
</dbReference>
<dbReference type="Gene3D" id="1.10.30.10">
    <property type="entry name" value="High mobility group box domain"/>
    <property type="match status" value="1"/>
</dbReference>
<evidence type="ECO:0000256" key="2">
    <source>
        <dbReference type="ARBA" id="ARBA00023242"/>
    </source>
</evidence>
<dbReference type="GO" id="GO:0000978">
    <property type="term" value="F:RNA polymerase II cis-regulatory region sequence-specific DNA binding"/>
    <property type="evidence" value="ECO:0007669"/>
    <property type="project" value="TreeGrafter"/>
</dbReference>
<dbReference type="PANTHER" id="PTHR45789">
    <property type="entry name" value="FI18025P1"/>
    <property type="match status" value="1"/>
</dbReference>
<dbReference type="InterPro" id="IPR051356">
    <property type="entry name" value="SOX/SOX-like_TF"/>
</dbReference>
<dbReference type="InterPro" id="IPR036910">
    <property type="entry name" value="HMG_box_dom_sf"/>
</dbReference>
<organism evidence="6 7">
    <name type="scientific">Pleurotus eryngii</name>
    <name type="common">Boletus of the steppes</name>
    <dbReference type="NCBI Taxonomy" id="5323"/>
    <lineage>
        <taxon>Eukaryota</taxon>
        <taxon>Fungi</taxon>
        <taxon>Dikarya</taxon>
        <taxon>Basidiomycota</taxon>
        <taxon>Agaricomycotina</taxon>
        <taxon>Agaricomycetes</taxon>
        <taxon>Agaricomycetidae</taxon>
        <taxon>Agaricales</taxon>
        <taxon>Pleurotineae</taxon>
        <taxon>Pleurotaceae</taxon>
        <taxon>Pleurotus</taxon>
    </lineage>
</organism>
<keyword evidence="1 3" id="KW-0238">DNA-binding</keyword>
<feature type="DNA-binding region" description="HMG box" evidence="3">
    <location>
        <begin position="57"/>
        <end position="126"/>
    </location>
</feature>
<evidence type="ECO:0000313" key="6">
    <source>
        <dbReference type="EMBL" id="KAF9489159.1"/>
    </source>
</evidence>
<proteinExistence type="predicted"/>
<comment type="caution">
    <text evidence="6">The sequence shown here is derived from an EMBL/GenBank/DDBJ whole genome shotgun (WGS) entry which is preliminary data.</text>
</comment>
<evidence type="ECO:0000256" key="1">
    <source>
        <dbReference type="ARBA" id="ARBA00023125"/>
    </source>
</evidence>